<dbReference type="KEGG" id="cthd:CDO33_11630"/>
<feature type="transmembrane region" description="Helical" evidence="2">
    <location>
        <begin position="131"/>
        <end position="152"/>
    </location>
</feature>
<dbReference type="AlphaFoldDB" id="A0A2K2FG21"/>
<dbReference type="EMBL" id="NIOJ01000034">
    <property type="protein sequence ID" value="PNT97734.1"/>
    <property type="molecule type" value="Genomic_DNA"/>
</dbReference>
<keyword evidence="2" id="KW-0812">Transmembrane</keyword>
<dbReference type="GO" id="GO:0043709">
    <property type="term" value="P:cell adhesion involved in single-species biofilm formation"/>
    <property type="evidence" value="ECO:0007669"/>
    <property type="project" value="TreeGrafter"/>
</dbReference>
<comment type="caution">
    <text evidence="4">The sequence shown here is derived from an EMBL/GenBank/DDBJ whole genome shotgun (WGS) entry which is preliminary data.</text>
</comment>
<feature type="region of interest" description="Disordered" evidence="1">
    <location>
        <begin position="310"/>
        <end position="336"/>
    </location>
</feature>
<evidence type="ECO:0000313" key="4">
    <source>
        <dbReference type="EMBL" id="PNT97734.1"/>
    </source>
</evidence>
<dbReference type="Pfam" id="PF00990">
    <property type="entry name" value="GGDEF"/>
    <property type="match status" value="1"/>
</dbReference>
<keyword evidence="2" id="KW-1133">Transmembrane helix</keyword>
<dbReference type="GO" id="GO:0052621">
    <property type="term" value="F:diguanylate cyclase activity"/>
    <property type="evidence" value="ECO:0007669"/>
    <property type="project" value="TreeGrafter"/>
</dbReference>
<dbReference type="InterPro" id="IPR043128">
    <property type="entry name" value="Rev_trsase/Diguanyl_cyclase"/>
</dbReference>
<dbReference type="InterPro" id="IPR000160">
    <property type="entry name" value="GGDEF_dom"/>
</dbReference>
<reference evidence="5" key="1">
    <citation type="submission" date="2017-06" db="EMBL/GenBank/DDBJ databases">
        <title>Investigating the central metabolism of Clostridium thermosuccinogenes.</title>
        <authorList>
            <person name="Koendjbiharie J.G."/>
            <person name="Van Kranenburg R."/>
            <person name="Vriesendorp B."/>
        </authorList>
    </citation>
    <scope>NUCLEOTIDE SEQUENCE [LARGE SCALE GENOMIC DNA]</scope>
    <source>
        <strain evidence="5">DSM 5806</strain>
    </source>
</reference>
<accession>A0A2K2FG21</accession>
<keyword evidence="5" id="KW-1185">Reference proteome</keyword>
<dbReference type="SUPFAM" id="SSF55073">
    <property type="entry name" value="Nucleotide cyclase"/>
    <property type="match status" value="1"/>
</dbReference>
<feature type="transmembrane region" description="Helical" evidence="2">
    <location>
        <begin position="93"/>
        <end position="111"/>
    </location>
</feature>
<dbReference type="PANTHER" id="PTHR45138:SF9">
    <property type="entry name" value="DIGUANYLATE CYCLASE DGCM-RELATED"/>
    <property type="match status" value="1"/>
</dbReference>
<keyword evidence="2" id="KW-0472">Membrane</keyword>
<dbReference type="SMART" id="SM00267">
    <property type="entry name" value="GGDEF"/>
    <property type="match status" value="1"/>
</dbReference>
<dbReference type="PANTHER" id="PTHR45138">
    <property type="entry name" value="REGULATORY COMPONENTS OF SENSORY TRANSDUCTION SYSTEM"/>
    <property type="match status" value="1"/>
</dbReference>
<feature type="transmembrane region" description="Helical" evidence="2">
    <location>
        <begin position="32"/>
        <end position="51"/>
    </location>
</feature>
<gene>
    <name evidence="4" type="ORF">CDQ84_12710</name>
</gene>
<organism evidence="4 5">
    <name type="scientific">Clostridium thermosuccinogenes</name>
    <dbReference type="NCBI Taxonomy" id="84032"/>
    <lineage>
        <taxon>Bacteria</taxon>
        <taxon>Bacillati</taxon>
        <taxon>Bacillota</taxon>
        <taxon>Clostridia</taxon>
        <taxon>Eubacteriales</taxon>
        <taxon>Clostridiaceae</taxon>
        <taxon>Clostridium</taxon>
    </lineage>
</organism>
<feature type="compositionally biased region" description="Basic residues" evidence="1">
    <location>
        <begin position="310"/>
        <end position="327"/>
    </location>
</feature>
<feature type="transmembrane region" description="Helical" evidence="2">
    <location>
        <begin position="159"/>
        <end position="177"/>
    </location>
</feature>
<evidence type="ECO:0000256" key="2">
    <source>
        <dbReference type="SAM" id="Phobius"/>
    </source>
</evidence>
<dbReference type="GO" id="GO:0005886">
    <property type="term" value="C:plasma membrane"/>
    <property type="evidence" value="ECO:0007669"/>
    <property type="project" value="TreeGrafter"/>
</dbReference>
<name>A0A2K2FG21_9CLOT</name>
<feature type="domain" description="GGDEF" evidence="3">
    <location>
        <begin position="231"/>
        <end position="378"/>
    </location>
</feature>
<dbReference type="NCBIfam" id="TIGR00254">
    <property type="entry name" value="GGDEF"/>
    <property type="match status" value="1"/>
</dbReference>
<evidence type="ECO:0000313" key="5">
    <source>
        <dbReference type="Proteomes" id="UP000236151"/>
    </source>
</evidence>
<dbReference type="Gene3D" id="3.30.70.270">
    <property type="match status" value="1"/>
</dbReference>
<proteinExistence type="predicted"/>
<protein>
    <recommendedName>
        <fullName evidence="3">GGDEF domain-containing protein</fullName>
    </recommendedName>
</protein>
<dbReference type="CDD" id="cd01949">
    <property type="entry name" value="GGDEF"/>
    <property type="match status" value="1"/>
</dbReference>
<dbReference type="GO" id="GO:1902201">
    <property type="term" value="P:negative regulation of bacterial-type flagellum-dependent cell motility"/>
    <property type="evidence" value="ECO:0007669"/>
    <property type="project" value="TreeGrafter"/>
</dbReference>
<dbReference type="Proteomes" id="UP000236151">
    <property type="component" value="Unassembled WGS sequence"/>
</dbReference>
<dbReference type="InterPro" id="IPR029787">
    <property type="entry name" value="Nucleotide_cyclase"/>
</dbReference>
<feature type="transmembrane region" description="Helical" evidence="2">
    <location>
        <begin position="183"/>
        <end position="201"/>
    </location>
</feature>
<dbReference type="PROSITE" id="PS50887">
    <property type="entry name" value="GGDEF"/>
    <property type="match status" value="1"/>
</dbReference>
<feature type="transmembrane region" description="Helical" evidence="2">
    <location>
        <begin position="63"/>
        <end position="81"/>
    </location>
</feature>
<evidence type="ECO:0000259" key="3">
    <source>
        <dbReference type="PROSITE" id="PS50887"/>
    </source>
</evidence>
<dbReference type="InterPro" id="IPR050469">
    <property type="entry name" value="Diguanylate_Cyclase"/>
</dbReference>
<dbReference type="OrthoDB" id="9805474at2"/>
<evidence type="ECO:0000256" key="1">
    <source>
        <dbReference type="SAM" id="MobiDB-lite"/>
    </source>
</evidence>
<sequence length="378" mass="42121">MTPAFQTVTRYAYLALFAALAVMSWKFNRSRVFFCILSMALCQALLALKLPTVIPPESFQHEAFVFMGIFIPANILVFSFFKERGIFTLWGALRIMLLILQCLLFLWWSGINGHSLSSVFTTSRLWKVGSLLPGISQPSMIVSLLAMAVLMARGIICKSFFDMAFTAVIPMSAAAAGLQGENLAVPVFYAFAGLVMLIAIIQDSYFMAFRDELTGLPSRRALKHEMMKLSGHYTIAMVDVDFFKKFNDTYGHDVGDQVLRMVSAVMRDAGGGGKPFRYGGEEFTMLYPGKGVKEALPYLEELREAIAKRKFTLRSHKRPKKKPKKRGSGTAKGKQLSVTVSIGAAERCDKHRKPDEVIKAADTALYRAKKKGRNCVCK</sequence>